<reference evidence="1" key="1">
    <citation type="submission" date="2022-10" db="EMBL/GenBank/DDBJ databases">
        <title>Two novel species of Flavobacterium.</title>
        <authorList>
            <person name="Liu Q."/>
            <person name="Xin Y.-H."/>
        </authorList>
    </citation>
    <scope>NUCLEOTIDE SEQUENCE</scope>
    <source>
        <strain evidence="1">LS1R47</strain>
    </source>
</reference>
<evidence type="ECO:0000313" key="1">
    <source>
        <dbReference type="EMBL" id="MCV9931249.1"/>
    </source>
</evidence>
<sequence length="417" mass="48858">MKNILKILVIVDSIDIEDSSGSKANVALINNLKEAGFELLVYHYTLRNIKLKGIKTIAIPEIKWSVFYFLSRLQRVLSRNLKINLAPFFERLFGFSFTFFNDTKSISKSLKKSLFQSDLVLTLSKGASFRSHYAVLQLPHLHHKWIVYVHDPYPFHYYPRPYNWVESSYYQKELFFRELSEKAKYSAFPSQLLKEWMSSYFPNFDKTGTILPHQNEKYEVQNTVFPSYFDISKFNLLHAGNLLKQRSPEGLIEGFRMFLERNPNARNESRLILLGNASYHTEMLENYKQNISEIFIHIGNKPFDEVYHLQKNVSVNIILEAKGEISPFLPAKFPHCVEANKTILSLSPYYSETRRLLGKDYEFCSEVDDVDRIASLIEKLYQLWKQNPDCLNLDRKDLEEYVSATYLKEVINKLSTN</sequence>
<name>A0A9X2YYV9_9FLAO</name>
<dbReference type="RefSeq" id="WP_264285615.1">
    <property type="nucleotide sequence ID" value="NZ_JAOZEV010000002.1"/>
</dbReference>
<dbReference type="AlphaFoldDB" id="A0A9X2YYV9"/>
<keyword evidence="2" id="KW-1185">Reference proteome</keyword>
<dbReference type="SUPFAM" id="SSF53756">
    <property type="entry name" value="UDP-Glycosyltransferase/glycogen phosphorylase"/>
    <property type="match status" value="1"/>
</dbReference>
<proteinExistence type="predicted"/>
<accession>A0A9X2YYV9</accession>
<organism evidence="1 2">
    <name type="scientific">Flavobacterium frigoritolerans</name>
    <dbReference type="NCBI Taxonomy" id="2987686"/>
    <lineage>
        <taxon>Bacteria</taxon>
        <taxon>Pseudomonadati</taxon>
        <taxon>Bacteroidota</taxon>
        <taxon>Flavobacteriia</taxon>
        <taxon>Flavobacteriales</taxon>
        <taxon>Flavobacteriaceae</taxon>
        <taxon>Flavobacterium</taxon>
    </lineage>
</organism>
<protein>
    <submittedName>
        <fullName evidence="1">UDP-glycosyltransferase</fullName>
    </submittedName>
</protein>
<dbReference type="Proteomes" id="UP001151133">
    <property type="component" value="Unassembled WGS sequence"/>
</dbReference>
<comment type="caution">
    <text evidence="1">The sequence shown here is derived from an EMBL/GenBank/DDBJ whole genome shotgun (WGS) entry which is preliminary data.</text>
</comment>
<evidence type="ECO:0000313" key="2">
    <source>
        <dbReference type="Proteomes" id="UP001151133"/>
    </source>
</evidence>
<dbReference type="EMBL" id="JAOZEV010000002">
    <property type="protein sequence ID" value="MCV9931249.1"/>
    <property type="molecule type" value="Genomic_DNA"/>
</dbReference>
<gene>
    <name evidence="1" type="ORF">OIU80_03065</name>
</gene>